<evidence type="ECO:0000259" key="10">
    <source>
        <dbReference type="PROSITE" id="PS51194"/>
    </source>
</evidence>
<evidence type="ECO:0000256" key="1">
    <source>
        <dbReference type="ARBA" id="ARBA00022741"/>
    </source>
</evidence>
<dbReference type="GO" id="GO:0016787">
    <property type="term" value="F:hydrolase activity"/>
    <property type="evidence" value="ECO:0007669"/>
    <property type="project" value="UniProtKB-KW"/>
</dbReference>
<feature type="compositionally biased region" description="Basic and acidic residues" evidence="8">
    <location>
        <begin position="404"/>
        <end position="414"/>
    </location>
</feature>
<dbReference type="PROSITE" id="PS51192">
    <property type="entry name" value="HELICASE_ATP_BIND_1"/>
    <property type="match status" value="1"/>
</dbReference>
<accession>A0AA49Q4X8</accession>
<dbReference type="CDD" id="cd00268">
    <property type="entry name" value="DEADc"/>
    <property type="match status" value="1"/>
</dbReference>
<comment type="similarity">
    <text evidence="5 7">Belongs to the DEAD box helicase family.</text>
</comment>
<dbReference type="Pfam" id="PF00270">
    <property type="entry name" value="DEAD"/>
    <property type="match status" value="1"/>
</dbReference>
<evidence type="ECO:0000259" key="9">
    <source>
        <dbReference type="PROSITE" id="PS51192"/>
    </source>
</evidence>
<reference evidence="13" key="1">
    <citation type="submission" date="2023-07" db="EMBL/GenBank/DDBJ databases">
        <authorList>
            <person name="Haufschild T."/>
            <person name="Kallscheuer N."/>
            <person name="Hammer J."/>
            <person name="Kohn T."/>
            <person name="Kabuu M."/>
            <person name="Jogler M."/>
            <person name="Wohfarth N."/>
            <person name="Heuer A."/>
            <person name="Rohde M."/>
            <person name="van Teeseling M.C.F."/>
            <person name="Jogler C."/>
        </authorList>
    </citation>
    <scope>NUCLEOTIDE SEQUENCE</scope>
    <source>
        <strain evidence="12">Strain 138</strain>
        <strain evidence="13">Strain 318</strain>
    </source>
</reference>
<proteinExistence type="inferred from homology"/>
<keyword evidence="3 7" id="KW-0347">Helicase</keyword>
<feature type="domain" description="Helicase C-terminal" evidence="10">
    <location>
        <begin position="217"/>
        <end position="377"/>
    </location>
</feature>
<dbReference type="SMART" id="SM00487">
    <property type="entry name" value="DEXDc"/>
    <property type="match status" value="1"/>
</dbReference>
<feature type="compositionally biased region" description="Low complexity" evidence="8">
    <location>
        <begin position="431"/>
        <end position="443"/>
    </location>
</feature>
<dbReference type="RefSeq" id="WP_367887368.1">
    <property type="nucleotide sequence ID" value="NZ_CP130612.1"/>
</dbReference>
<dbReference type="InterPro" id="IPR001650">
    <property type="entry name" value="Helicase_C-like"/>
</dbReference>
<organism evidence="13 14">
    <name type="scientific">Pseudogemmatithrix spongiicola</name>
    <dbReference type="NCBI Taxonomy" id="3062599"/>
    <lineage>
        <taxon>Bacteria</taxon>
        <taxon>Pseudomonadati</taxon>
        <taxon>Gemmatimonadota</taxon>
        <taxon>Gemmatimonadia</taxon>
        <taxon>Gemmatimonadales</taxon>
        <taxon>Gemmatimonadaceae</taxon>
        <taxon>Pseudogemmatithrix</taxon>
    </lineage>
</organism>
<protein>
    <submittedName>
        <fullName evidence="13">DEAD/DEAH box helicase</fullName>
    </submittedName>
</protein>
<dbReference type="PROSITE" id="PS51194">
    <property type="entry name" value="HELICASE_CTER"/>
    <property type="match status" value="1"/>
</dbReference>
<keyword evidence="1 7" id="KW-0547">Nucleotide-binding</keyword>
<evidence type="ECO:0000256" key="7">
    <source>
        <dbReference type="RuleBase" id="RU000492"/>
    </source>
</evidence>
<dbReference type="InterPro" id="IPR044742">
    <property type="entry name" value="DEAD/DEAH_RhlB"/>
</dbReference>
<dbReference type="PANTHER" id="PTHR47959">
    <property type="entry name" value="ATP-DEPENDENT RNA HELICASE RHLE-RELATED"/>
    <property type="match status" value="1"/>
</dbReference>
<dbReference type="PANTHER" id="PTHR47959:SF13">
    <property type="entry name" value="ATP-DEPENDENT RNA HELICASE RHLE"/>
    <property type="match status" value="1"/>
</dbReference>
<evidence type="ECO:0000259" key="11">
    <source>
        <dbReference type="PROSITE" id="PS51195"/>
    </source>
</evidence>
<dbReference type="InterPro" id="IPR014001">
    <property type="entry name" value="Helicase_ATP-bd"/>
</dbReference>
<keyword evidence="14" id="KW-1185">Reference proteome</keyword>
<evidence type="ECO:0000256" key="6">
    <source>
        <dbReference type="PROSITE-ProRule" id="PRU00552"/>
    </source>
</evidence>
<dbReference type="InterPro" id="IPR027417">
    <property type="entry name" value="P-loop_NTPase"/>
</dbReference>
<feature type="compositionally biased region" description="Basic residues" evidence="8">
    <location>
        <begin position="444"/>
        <end position="453"/>
    </location>
</feature>
<evidence type="ECO:0000256" key="4">
    <source>
        <dbReference type="ARBA" id="ARBA00022840"/>
    </source>
</evidence>
<dbReference type="GO" id="GO:0003676">
    <property type="term" value="F:nucleic acid binding"/>
    <property type="evidence" value="ECO:0007669"/>
    <property type="project" value="InterPro"/>
</dbReference>
<gene>
    <name evidence="12" type="ORF">Strain138_000927</name>
    <name evidence="13" type="ORF">Strain318_000927</name>
</gene>
<evidence type="ECO:0000256" key="2">
    <source>
        <dbReference type="ARBA" id="ARBA00022801"/>
    </source>
</evidence>
<dbReference type="SUPFAM" id="SSF52540">
    <property type="entry name" value="P-loop containing nucleoside triphosphate hydrolases"/>
    <property type="match status" value="1"/>
</dbReference>
<dbReference type="Proteomes" id="UP001229955">
    <property type="component" value="Chromosome"/>
</dbReference>
<dbReference type="InterPro" id="IPR014014">
    <property type="entry name" value="RNA_helicase_DEAD_Q_motif"/>
</dbReference>
<name>A0AA49Q7Z8_9BACT</name>
<evidence type="ECO:0000313" key="12">
    <source>
        <dbReference type="EMBL" id="WKW11670.1"/>
    </source>
</evidence>
<dbReference type="EMBL" id="CP130613">
    <property type="protein sequence ID" value="WKW14580.1"/>
    <property type="molecule type" value="Genomic_DNA"/>
</dbReference>
<evidence type="ECO:0000256" key="5">
    <source>
        <dbReference type="ARBA" id="ARBA00038437"/>
    </source>
</evidence>
<dbReference type="CDD" id="cd18787">
    <property type="entry name" value="SF2_C_DEAD"/>
    <property type="match status" value="1"/>
</dbReference>
<feature type="short sequence motif" description="Q motif" evidence="6">
    <location>
        <begin position="2"/>
        <end position="30"/>
    </location>
</feature>
<evidence type="ECO:0000313" key="13">
    <source>
        <dbReference type="EMBL" id="WKW14580.1"/>
    </source>
</evidence>
<dbReference type="Gene3D" id="3.40.50.300">
    <property type="entry name" value="P-loop containing nucleotide triphosphate hydrolases"/>
    <property type="match status" value="2"/>
</dbReference>
<feature type="compositionally biased region" description="Gly residues" evidence="8">
    <location>
        <begin position="454"/>
        <end position="475"/>
    </location>
</feature>
<keyword evidence="2 7" id="KW-0378">Hydrolase</keyword>
<keyword evidence="4 7" id="KW-0067">ATP-binding</keyword>
<dbReference type="AlphaFoldDB" id="A0AA49Q7Z8"/>
<evidence type="ECO:0000313" key="14">
    <source>
        <dbReference type="Proteomes" id="UP001229955"/>
    </source>
</evidence>
<dbReference type="InterPro" id="IPR050079">
    <property type="entry name" value="DEAD_box_RNA_helicase"/>
</dbReference>
<dbReference type="GO" id="GO:0005524">
    <property type="term" value="F:ATP binding"/>
    <property type="evidence" value="ECO:0007669"/>
    <property type="project" value="UniProtKB-KW"/>
</dbReference>
<dbReference type="InterPro" id="IPR011545">
    <property type="entry name" value="DEAD/DEAH_box_helicase_dom"/>
</dbReference>
<dbReference type="Pfam" id="PF00271">
    <property type="entry name" value="Helicase_C"/>
    <property type="match status" value="1"/>
</dbReference>
<dbReference type="SMART" id="SM00490">
    <property type="entry name" value="HELICc"/>
    <property type="match status" value="1"/>
</dbReference>
<dbReference type="GO" id="GO:0005829">
    <property type="term" value="C:cytosol"/>
    <property type="evidence" value="ECO:0007669"/>
    <property type="project" value="TreeGrafter"/>
</dbReference>
<evidence type="ECO:0000256" key="3">
    <source>
        <dbReference type="ARBA" id="ARBA00022806"/>
    </source>
</evidence>
<dbReference type="PROSITE" id="PS00039">
    <property type="entry name" value="DEAD_ATP_HELICASE"/>
    <property type="match status" value="1"/>
</dbReference>
<feature type="domain" description="DEAD-box RNA helicase Q" evidence="11">
    <location>
        <begin position="2"/>
        <end position="30"/>
    </location>
</feature>
<dbReference type="PROSITE" id="PS51195">
    <property type="entry name" value="Q_MOTIF"/>
    <property type="match status" value="1"/>
</dbReference>
<dbReference type="EMBL" id="CP130612">
    <property type="protein sequence ID" value="WKW11670.1"/>
    <property type="molecule type" value="Genomic_DNA"/>
</dbReference>
<dbReference type="KEGG" id="pspc:Strain318_000927"/>
<evidence type="ECO:0000256" key="8">
    <source>
        <dbReference type="SAM" id="MobiDB-lite"/>
    </source>
</evidence>
<feature type="domain" description="Helicase ATP-binding" evidence="9">
    <location>
        <begin position="33"/>
        <end position="206"/>
    </location>
</feature>
<dbReference type="InterPro" id="IPR000629">
    <property type="entry name" value="RNA-helicase_DEAD-box_CS"/>
</dbReference>
<feature type="region of interest" description="Disordered" evidence="8">
    <location>
        <begin position="404"/>
        <end position="475"/>
    </location>
</feature>
<sequence>MSSFESLHLAPALVRATADLGWIKPTPIQLDAIPPARDGRDVLACAQTGSGKTGGFLLPLMHRLLASHKKATRALILTPTRELAAQVHADFTELAKHTTLRGAAIFGGVGMGPQESAFRHKVDVIIATPGRLLDHLGQPGKYVDFSALEILVLDEADRMLDMGFLPAIKQVLRQIPSQRQTLFFSATLPAPIVELSKQMLKDPARLNVERVAKPAAGIEQAVWPVKEALKPDLFLALLKANVIGNVICFTRTKHRTNRLAEILTKAGVPNARIHGNRSQAQRTEALANFKDGKIRVLVATDIVARGIDVEALEHVLNFDVPHMPEDYIHRVGRTARAEATGEAFTLVSPEEEADLKQIEKAIHKKLPRRTLEGFDYGHVPVERFEVPLAERIAAIRARKKEERERAKAKLERKAQAGQPRGDSGRSGGDGRSSTSAAGSARSGSGKRRRRRGGSGRGPGGGSPGGGSPGGGPYRD</sequence>
<accession>A0AA49Q7Z8</accession>
<dbReference type="GO" id="GO:0003724">
    <property type="term" value="F:RNA helicase activity"/>
    <property type="evidence" value="ECO:0007669"/>
    <property type="project" value="InterPro"/>
</dbReference>